<name>A0A8X8BH44_BRACI</name>
<feature type="region of interest" description="Disordered" evidence="4">
    <location>
        <begin position="609"/>
        <end position="637"/>
    </location>
</feature>
<feature type="domain" description="Ubiquitin-like protease family profile" evidence="5">
    <location>
        <begin position="785"/>
        <end position="977"/>
    </location>
</feature>
<dbReference type="Gene3D" id="3.40.395.10">
    <property type="entry name" value="Adenoviral Proteinase, Chain A"/>
    <property type="match status" value="1"/>
</dbReference>
<dbReference type="InterPro" id="IPR003653">
    <property type="entry name" value="Peptidase_C48_C"/>
</dbReference>
<evidence type="ECO:0000256" key="4">
    <source>
        <dbReference type="SAM" id="MobiDB-lite"/>
    </source>
</evidence>
<dbReference type="GO" id="GO:0008234">
    <property type="term" value="F:cysteine-type peptidase activity"/>
    <property type="evidence" value="ECO:0007669"/>
    <property type="project" value="InterPro"/>
</dbReference>
<evidence type="ECO:0000256" key="1">
    <source>
        <dbReference type="ARBA" id="ARBA00005234"/>
    </source>
</evidence>
<dbReference type="OrthoDB" id="1114153at2759"/>
<feature type="compositionally biased region" description="Basic and acidic residues" evidence="4">
    <location>
        <begin position="491"/>
        <end position="509"/>
    </location>
</feature>
<dbReference type="GO" id="GO:0006508">
    <property type="term" value="P:proteolysis"/>
    <property type="evidence" value="ECO:0007669"/>
    <property type="project" value="UniProtKB-KW"/>
</dbReference>
<accession>A0A8X8BH44</accession>
<keyword evidence="2" id="KW-0645">Protease</keyword>
<reference evidence="6 7" key="1">
    <citation type="submission" date="2020-02" db="EMBL/GenBank/DDBJ databases">
        <authorList>
            <person name="Ma Q."/>
            <person name="Huang Y."/>
            <person name="Song X."/>
            <person name="Pei D."/>
        </authorList>
    </citation>
    <scope>NUCLEOTIDE SEQUENCE [LARGE SCALE GENOMIC DNA]</scope>
    <source>
        <strain evidence="6">Sxm20200214</strain>
        <tissue evidence="6">Leaf</tissue>
    </source>
</reference>
<keyword evidence="7" id="KW-1185">Reference proteome</keyword>
<dbReference type="PANTHER" id="PTHR48449">
    <property type="entry name" value="DUF1985 DOMAIN-CONTAINING PROTEIN"/>
    <property type="match status" value="1"/>
</dbReference>
<dbReference type="SUPFAM" id="SSF54001">
    <property type="entry name" value="Cysteine proteinases"/>
    <property type="match status" value="1"/>
</dbReference>
<comment type="caution">
    <text evidence="6">The sequence shown here is derived from an EMBL/GenBank/DDBJ whole genome shotgun (WGS) entry which is preliminary data.</text>
</comment>
<comment type="similarity">
    <text evidence="1">Belongs to the peptidase C48 family.</text>
</comment>
<dbReference type="InterPro" id="IPR015410">
    <property type="entry name" value="DUF1985"/>
</dbReference>
<keyword evidence="3" id="KW-0378">Hydrolase</keyword>
<evidence type="ECO:0000313" key="7">
    <source>
        <dbReference type="Proteomes" id="UP000886595"/>
    </source>
</evidence>
<dbReference type="PROSITE" id="PS50600">
    <property type="entry name" value="ULP_PROTEASE"/>
    <property type="match status" value="1"/>
</dbReference>
<dbReference type="EMBL" id="JAAMPC010000001">
    <property type="protein sequence ID" value="KAG2333717.1"/>
    <property type="molecule type" value="Genomic_DNA"/>
</dbReference>
<dbReference type="AlphaFoldDB" id="A0A8X8BH44"/>
<evidence type="ECO:0000259" key="5">
    <source>
        <dbReference type="PROSITE" id="PS50600"/>
    </source>
</evidence>
<dbReference type="InterPro" id="IPR038765">
    <property type="entry name" value="Papain-like_cys_pep_sf"/>
</dbReference>
<gene>
    <name evidence="6" type="ORF">Bca52824_004897</name>
</gene>
<proteinExistence type="inferred from homology"/>
<dbReference type="Pfam" id="PF02902">
    <property type="entry name" value="Peptidase_C48"/>
    <property type="match status" value="1"/>
</dbReference>
<dbReference type="Proteomes" id="UP000886595">
    <property type="component" value="Unassembled WGS sequence"/>
</dbReference>
<protein>
    <recommendedName>
        <fullName evidence="5">Ubiquitin-like protease family profile domain-containing protein</fullName>
    </recommendedName>
</protein>
<feature type="region of interest" description="Disordered" evidence="4">
    <location>
        <begin position="446"/>
        <end position="524"/>
    </location>
</feature>
<evidence type="ECO:0000256" key="3">
    <source>
        <dbReference type="ARBA" id="ARBA00022801"/>
    </source>
</evidence>
<organism evidence="6 7">
    <name type="scientific">Brassica carinata</name>
    <name type="common">Ethiopian mustard</name>
    <name type="synonym">Abyssinian cabbage</name>
    <dbReference type="NCBI Taxonomy" id="52824"/>
    <lineage>
        <taxon>Eukaryota</taxon>
        <taxon>Viridiplantae</taxon>
        <taxon>Streptophyta</taxon>
        <taxon>Embryophyta</taxon>
        <taxon>Tracheophyta</taxon>
        <taxon>Spermatophyta</taxon>
        <taxon>Magnoliopsida</taxon>
        <taxon>eudicotyledons</taxon>
        <taxon>Gunneridae</taxon>
        <taxon>Pentapetalae</taxon>
        <taxon>rosids</taxon>
        <taxon>malvids</taxon>
        <taxon>Brassicales</taxon>
        <taxon>Brassicaceae</taxon>
        <taxon>Brassiceae</taxon>
        <taxon>Brassica</taxon>
    </lineage>
</organism>
<evidence type="ECO:0000256" key="2">
    <source>
        <dbReference type="ARBA" id="ARBA00022670"/>
    </source>
</evidence>
<evidence type="ECO:0000313" key="6">
    <source>
        <dbReference type="EMBL" id="KAG2333717.1"/>
    </source>
</evidence>
<dbReference type="PANTHER" id="PTHR48449:SF1">
    <property type="entry name" value="DUF1985 DOMAIN-CONTAINING PROTEIN"/>
    <property type="match status" value="1"/>
</dbReference>
<sequence>MSTRKKEKNKEKAQPEEEVVNGRLPPRLFATDRYPSKCKHNCNSSLEYLLLVRDVLEGTDEMEQLLGSCFGSLFRLPVRRCAFSAKIVHGMLTRQVVTKKRYELWPVFGGYPLRFSLAEFGYVTGLPCGEFEDGYVVEELFGERKKDFRFWDMLFGGKRDVTIADVASMVASDREMPMSRKLKLCLIIIVDGVLLATNQSPKPTLKHVNLLKNLKRFLSFPWGREAFWWTISTMLPPPRQMGRCEDPEEEFCRKLRQKSKILAGFPLALQLWAFEAIPCLLKRLGGTDEQKLLDFVGEKLPQHTGLSLSAVLDAEHDPQLTVQPMVECGEDKEEGWGEFDCEIHDRKVVYMVDAIKGGHDFKKWEWGGGDSTEPKYEHTVIEKEKKRKKRPGAIKDEGPALKQRRLSRYFSRKGEGDGGKLEAVETKLEKVFEMVVIMKKELERQGRMLRKRRSGGTGKFGSSMLSRGRRQRRTSVQTGRKQLFDESDCNDSEKSTDRDEEIGVRKNNVEDEDSDSDGLEGAGVGVRERVVVPLKAARKGDATQDGHQVYFGSGSNKFDAAEEEVVIEKMLAEEDRGIDEVDFGELNKLVGSITGAKDGGTGVMKDDEIGGGAEAGAARKDAGVKTNGEEAMNEQQDEDVGNLLDKQSENVEAKVTCNDDDGQEKVAEKRLDGEPIDVANKTLDKVVACPADGGEGPHSMDNEEDEEAVEVDKEVMEVSDSSPCKKMEKHKPVESEGDLASLLLAKEPFSMDKIVPEVEDNDYPFFESVLLANPKVLHVDAGGHFDLDNEFFLDLGTTQKWVSTQHMEVLVDYLASRHEDRLRERRCLFLPPWFAAHLQGKSRPFNAAKFNKGRVLVDGRLTSFLTKEGKKWGEDVDTLYTPMIWKGEHWVGLCISLIDWRVLVLDPNPRLREMKSVSELMETVSKMIPYLVEKVCPPPAEGAYGLDPFVVERMGGAYENRRSGDCGPVAIKLMELHALGNPDPTMAGLTDELVDIIRKQFAMDVYKDWVVPLYMRVEEV</sequence>
<dbReference type="Pfam" id="PF09331">
    <property type="entry name" value="DUF1985"/>
    <property type="match status" value="1"/>
</dbReference>